<feature type="signal peptide" evidence="2">
    <location>
        <begin position="1"/>
        <end position="17"/>
    </location>
</feature>
<gene>
    <name evidence="3" type="ORF">EV421DRAFT_1751622</name>
</gene>
<dbReference type="AlphaFoldDB" id="A0AA39KAM1"/>
<feature type="region of interest" description="Disordered" evidence="1">
    <location>
        <begin position="26"/>
        <end position="99"/>
    </location>
</feature>
<reference evidence="3" key="1">
    <citation type="submission" date="2023-06" db="EMBL/GenBank/DDBJ databases">
        <authorList>
            <consortium name="Lawrence Berkeley National Laboratory"/>
            <person name="Ahrendt S."/>
            <person name="Sahu N."/>
            <person name="Indic B."/>
            <person name="Wong-Bajracharya J."/>
            <person name="Merenyi Z."/>
            <person name="Ke H.-M."/>
            <person name="Monk M."/>
            <person name="Kocsube S."/>
            <person name="Drula E."/>
            <person name="Lipzen A."/>
            <person name="Balint B."/>
            <person name="Henrissat B."/>
            <person name="Andreopoulos B."/>
            <person name="Martin F.M."/>
            <person name="Harder C.B."/>
            <person name="Rigling D."/>
            <person name="Ford K.L."/>
            <person name="Foster G.D."/>
            <person name="Pangilinan J."/>
            <person name="Papanicolaou A."/>
            <person name="Barry K."/>
            <person name="LaButti K."/>
            <person name="Viragh M."/>
            <person name="Koriabine M."/>
            <person name="Yan M."/>
            <person name="Riley R."/>
            <person name="Champramary S."/>
            <person name="Plett K.L."/>
            <person name="Tsai I.J."/>
            <person name="Slot J."/>
            <person name="Sipos G."/>
            <person name="Plett J."/>
            <person name="Nagy L.G."/>
            <person name="Grigoriev I.V."/>
        </authorList>
    </citation>
    <scope>NUCLEOTIDE SEQUENCE</scope>
    <source>
        <strain evidence="3">FPL87.14</strain>
    </source>
</reference>
<proteinExistence type="predicted"/>
<keyword evidence="2" id="KW-0732">Signal</keyword>
<comment type="caution">
    <text evidence="3">The sequence shown here is derived from an EMBL/GenBank/DDBJ whole genome shotgun (WGS) entry which is preliminary data.</text>
</comment>
<evidence type="ECO:0000313" key="4">
    <source>
        <dbReference type="Proteomes" id="UP001175226"/>
    </source>
</evidence>
<evidence type="ECO:0000256" key="1">
    <source>
        <dbReference type="SAM" id="MobiDB-lite"/>
    </source>
</evidence>
<name>A0AA39KAM1_9AGAR</name>
<evidence type="ECO:0000313" key="3">
    <source>
        <dbReference type="EMBL" id="KAK0456311.1"/>
    </source>
</evidence>
<evidence type="ECO:0000256" key="2">
    <source>
        <dbReference type="SAM" id="SignalP"/>
    </source>
</evidence>
<feature type="compositionally biased region" description="Low complexity" evidence="1">
    <location>
        <begin position="26"/>
        <end position="47"/>
    </location>
</feature>
<organism evidence="3 4">
    <name type="scientific">Armillaria borealis</name>
    <dbReference type="NCBI Taxonomy" id="47425"/>
    <lineage>
        <taxon>Eukaryota</taxon>
        <taxon>Fungi</taxon>
        <taxon>Dikarya</taxon>
        <taxon>Basidiomycota</taxon>
        <taxon>Agaricomycotina</taxon>
        <taxon>Agaricomycetes</taxon>
        <taxon>Agaricomycetidae</taxon>
        <taxon>Agaricales</taxon>
        <taxon>Marasmiineae</taxon>
        <taxon>Physalacriaceae</taxon>
        <taxon>Armillaria</taxon>
    </lineage>
</organism>
<keyword evidence="4" id="KW-1185">Reference proteome</keyword>
<protein>
    <submittedName>
        <fullName evidence="3">Uncharacterized protein</fullName>
    </submittedName>
</protein>
<accession>A0AA39KAM1</accession>
<dbReference type="Proteomes" id="UP001175226">
    <property type="component" value="Unassembled WGS sequence"/>
</dbReference>
<feature type="chain" id="PRO_5041451080" evidence="2">
    <location>
        <begin position="18"/>
        <end position="114"/>
    </location>
</feature>
<dbReference type="EMBL" id="JAUEPT010000001">
    <property type="protein sequence ID" value="KAK0456311.1"/>
    <property type="molecule type" value="Genomic_DNA"/>
</dbReference>
<sequence length="114" mass="11459">MLYFIALFFLAVSASFAAVIPRDESSAANSYSGNSGPANGGNSTSSGIQLISLFSNNGGNGGDTRTGASSAQSGGSGTFSEAPKGQRALSGDETKSHPDGILSVLGKLIHACWK</sequence>